<accession>A0ABT4APD4</accession>
<dbReference type="Proteomes" id="UP001207654">
    <property type="component" value="Unassembled WGS sequence"/>
</dbReference>
<dbReference type="PANTHER" id="PTHR38110:SF1">
    <property type="entry name" value="THIOESTERASE DOMAIN-CONTAINING PROTEIN"/>
    <property type="match status" value="1"/>
</dbReference>
<comment type="caution">
    <text evidence="3">The sequence shown here is derived from an EMBL/GenBank/DDBJ whole genome shotgun (WGS) entry which is preliminary data.</text>
</comment>
<feature type="domain" description="Acyl-CoA thioesterase-like C-terminal" evidence="2">
    <location>
        <begin position="135"/>
        <end position="270"/>
    </location>
</feature>
<evidence type="ECO:0000313" key="3">
    <source>
        <dbReference type="EMBL" id="MCY1083567.1"/>
    </source>
</evidence>
<dbReference type="PANTHER" id="PTHR38110">
    <property type="entry name" value="CHROMOSOME 23, WHOLE GENOME SHOTGUN SEQUENCE"/>
    <property type="match status" value="1"/>
</dbReference>
<dbReference type="RefSeq" id="WP_267542091.1">
    <property type="nucleotide sequence ID" value="NZ_JAPNKA010000001.1"/>
</dbReference>
<name>A0ABT4APD4_9BACT</name>
<reference evidence="3 4" key="1">
    <citation type="submission" date="2022-11" db="EMBL/GenBank/DDBJ databases">
        <title>Minimal conservation of predation-associated metabolite biosynthetic gene clusters underscores biosynthetic potential of Myxococcota including descriptions for ten novel species: Archangium lansinium sp. nov., Myxococcus landrumus sp. nov., Nannocystis bai.</title>
        <authorList>
            <person name="Ahearne A."/>
            <person name="Stevens C."/>
            <person name="Phillips K."/>
        </authorList>
    </citation>
    <scope>NUCLEOTIDE SEQUENCE [LARGE SCALE GENOMIC DNA]</scope>
    <source>
        <strain evidence="3 4">MIWBW</strain>
    </source>
</reference>
<dbReference type="Pfam" id="PF13622">
    <property type="entry name" value="4HBT_3"/>
    <property type="match status" value="1"/>
</dbReference>
<dbReference type="Gene3D" id="2.40.160.210">
    <property type="entry name" value="Acyl-CoA thioesterase, double hotdog domain"/>
    <property type="match status" value="1"/>
</dbReference>
<dbReference type="InterPro" id="IPR042171">
    <property type="entry name" value="Acyl-CoA_hotdog"/>
</dbReference>
<dbReference type="Pfam" id="PF20789">
    <property type="entry name" value="4HBT_3C"/>
    <property type="match status" value="1"/>
</dbReference>
<dbReference type="InterPro" id="IPR049449">
    <property type="entry name" value="TesB_ACOT8-like_N"/>
</dbReference>
<dbReference type="InterPro" id="IPR029069">
    <property type="entry name" value="HotDog_dom_sf"/>
</dbReference>
<evidence type="ECO:0000259" key="2">
    <source>
        <dbReference type="Pfam" id="PF20789"/>
    </source>
</evidence>
<protein>
    <submittedName>
        <fullName evidence="3">Thioesterase family protein</fullName>
    </submittedName>
</protein>
<proteinExistence type="predicted"/>
<sequence length="275" mass="29858">MPANSSEPASPFVTATTWNALGEGRYQGPIRPEWFQGRGAYGGMLGGTLLRSMMRELNEPARAPRSFTVHFCAPVTEGEASLVVRVERAGRQVTHLSARMEQAGQVTCLASATFATSRETPLVYTDARPPKVPPPDDVPPVPREMLPTFGAQFDYRWCVGAVPYSGAAESRVGGWIRPRVPSPLDAPLVVGMLDAFPPAAFARVNGFCNGATMDYTAHFYAPLPLEAAPDAFYLRTGHSRHAAHGYADDLAELWSRDGQLLAQLRQMAAVFPANR</sequence>
<dbReference type="SUPFAM" id="SSF54637">
    <property type="entry name" value="Thioesterase/thiol ester dehydrase-isomerase"/>
    <property type="match status" value="2"/>
</dbReference>
<dbReference type="InterPro" id="IPR052389">
    <property type="entry name" value="Sec_Metab_Biosynth-Assoc"/>
</dbReference>
<organism evidence="3 4">
    <name type="scientific">Archangium lansingense</name>
    <dbReference type="NCBI Taxonomy" id="2995310"/>
    <lineage>
        <taxon>Bacteria</taxon>
        <taxon>Pseudomonadati</taxon>
        <taxon>Myxococcota</taxon>
        <taxon>Myxococcia</taxon>
        <taxon>Myxococcales</taxon>
        <taxon>Cystobacterineae</taxon>
        <taxon>Archangiaceae</taxon>
        <taxon>Archangium</taxon>
    </lineage>
</organism>
<dbReference type="InterPro" id="IPR049450">
    <property type="entry name" value="ACOT8-like_C"/>
</dbReference>
<keyword evidence="4" id="KW-1185">Reference proteome</keyword>
<evidence type="ECO:0000259" key="1">
    <source>
        <dbReference type="Pfam" id="PF13622"/>
    </source>
</evidence>
<gene>
    <name evidence="3" type="ORF">OV287_54925</name>
</gene>
<evidence type="ECO:0000313" key="4">
    <source>
        <dbReference type="Proteomes" id="UP001207654"/>
    </source>
</evidence>
<dbReference type="EMBL" id="JAPNKA010000001">
    <property type="protein sequence ID" value="MCY1083567.1"/>
    <property type="molecule type" value="Genomic_DNA"/>
</dbReference>
<feature type="domain" description="Acyl-CoA thioesterase-like N-terminal HotDog" evidence="1">
    <location>
        <begin position="31"/>
        <end position="114"/>
    </location>
</feature>